<organism evidence="4 5">
    <name type="scientific">Parasutterella excrementihominis</name>
    <dbReference type="NCBI Taxonomy" id="487175"/>
    <lineage>
        <taxon>Bacteria</taxon>
        <taxon>Pseudomonadati</taxon>
        <taxon>Pseudomonadota</taxon>
        <taxon>Betaproteobacteria</taxon>
        <taxon>Burkholderiales</taxon>
        <taxon>Sutterellaceae</taxon>
        <taxon>Parasutterella</taxon>
    </lineage>
</organism>
<feature type="region of interest" description="Disordered" evidence="1">
    <location>
        <begin position="700"/>
        <end position="728"/>
    </location>
</feature>
<sequence>MCQAQFFRRLNPYFKVNVMRINKIITLLLGVVFSQSQTAHAEEPWTPVNGIPSMEKQGANVTQNNQYLYLFGPGQSQLNYLNIRLTDNTTTSQTVMYRGPGGQSSTTATVNLGNFNWALNGDSAIDSFRSSGTSNPQRHLSLTGSKQSSLTLNGKNFGMKLGGDVKLEISNLNGVTISSPSGSTTPVGAAIAAVAASNQQHVENVKLIVNSVNLLKIEGNVNHGVASYGNNNISLTADKILIHTDVAGKANNAISFNGLIVGSGKVNLASLQGDLNLLGFSKSDEIGIYKESYAIRGTDEICDACSGSTTRYFDANFSLKSNSAINLNTNWGAIYMEALESPEGNLYSARTSLEASEINIKASGTSENGKTNATFKALSNVDKDASIRLKATGENGIKINYVDTLNKEKKQDIFYAQGKSATISLDAPYIEINNKFNDVEGSHADVRNVFFADSNASISLVGRTKIFGNTSARNGGNVKLTVSESSEITGGMFDNSFPYHNATSGKPSTHQDKGNISLIGSSGSIWNVLPYIDSQERGSIFNKETFNSMVFSVFGGNATKDNPFVVNLTGPEQLQSASLPYQKLYVTNLTGPGVVQFNLRFDDKKGTSSGVQNGRDSLVVHNGEGSHTLYVQYLGDQSSEEPESLRSSWLVLDNSQQADFKLANEGGTVDIGIYKYSLTVEKNTSEIGGGIQGNYWYLQRGISTDPNPENPTPPSPGDNDGPFTPAADTELSFAGSQRYLHWSDLQDLRKRLGEVRYGSQDGAWARGIFQKDLTDGTQGASGLKQTYYGLNFGFDHLINVSERHMSLLGLSFNVGRAKQRTRTNNNGQGDTDRYGINSYATWALNTGEYADLVLSADYFRQDISTKANEIKQTGKYNTFGLGASIEIGKQFSFENRDLSWGPWYRHTWIEPQLQLSYYWLSGKKYKLSNKGLKVNIKDDDSLIGRAGLVIGTKWNYGENYGSIDKRFVQAYIKGGVKHDFLGNYKVSLNDQIFSKNIGKTTGYYGVGLDWQAAGSTRFYMQLEREHGSHYTKEYEVSVGMKYQF</sequence>
<dbReference type="EMBL" id="WNCL01000029">
    <property type="protein sequence ID" value="MTU43773.1"/>
    <property type="molecule type" value="Genomic_DNA"/>
</dbReference>
<dbReference type="InterPro" id="IPR012332">
    <property type="entry name" value="Autotransporter_pectin_lyase_C"/>
</dbReference>
<name>A0A844LG61_9BURK</name>
<evidence type="ECO:0000259" key="3">
    <source>
        <dbReference type="PROSITE" id="PS51208"/>
    </source>
</evidence>
<protein>
    <submittedName>
        <fullName evidence="4">Autotransporter outer membrane beta-barrel domain-containing protein</fullName>
    </submittedName>
</protein>
<keyword evidence="2" id="KW-0732">Signal</keyword>
<dbReference type="InterPro" id="IPR004899">
    <property type="entry name" value="Pertactin_central"/>
</dbReference>
<accession>A0A844LG61</accession>
<feature type="signal peptide" evidence="2">
    <location>
        <begin position="1"/>
        <end position="41"/>
    </location>
</feature>
<comment type="caution">
    <text evidence="4">The sequence shown here is derived from an EMBL/GenBank/DDBJ whole genome shotgun (WGS) entry which is preliminary data.</text>
</comment>
<dbReference type="Gene3D" id="2.160.20.20">
    <property type="match status" value="1"/>
</dbReference>
<dbReference type="Gene3D" id="2.40.128.130">
    <property type="entry name" value="Autotransporter beta-domain"/>
    <property type="match status" value="1"/>
</dbReference>
<evidence type="ECO:0000313" key="5">
    <source>
        <dbReference type="Proteomes" id="UP000462362"/>
    </source>
</evidence>
<dbReference type="PROSITE" id="PS51208">
    <property type="entry name" value="AUTOTRANSPORTER"/>
    <property type="match status" value="1"/>
</dbReference>
<dbReference type="Proteomes" id="UP000462362">
    <property type="component" value="Unassembled WGS sequence"/>
</dbReference>
<dbReference type="GO" id="GO:0019867">
    <property type="term" value="C:outer membrane"/>
    <property type="evidence" value="ECO:0007669"/>
    <property type="project" value="InterPro"/>
</dbReference>
<dbReference type="Pfam" id="PF03797">
    <property type="entry name" value="Autotransporter"/>
    <property type="match status" value="1"/>
</dbReference>
<reference evidence="4 5" key="1">
    <citation type="journal article" date="2019" name="Nat. Med.">
        <title>A library of human gut bacterial isolates paired with longitudinal multiomics data enables mechanistic microbiome research.</title>
        <authorList>
            <person name="Poyet M."/>
            <person name="Groussin M."/>
            <person name="Gibbons S.M."/>
            <person name="Avila-Pacheco J."/>
            <person name="Jiang X."/>
            <person name="Kearney S.M."/>
            <person name="Perrotta A.R."/>
            <person name="Berdy B."/>
            <person name="Zhao S."/>
            <person name="Lieberman T.D."/>
            <person name="Swanson P.K."/>
            <person name="Smith M."/>
            <person name="Roesemann S."/>
            <person name="Alexander J.E."/>
            <person name="Rich S.A."/>
            <person name="Livny J."/>
            <person name="Vlamakis H."/>
            <person name="Clish C."/>
            <person name="Bullock K."/>
            <person name="Deik A."/>
            <person name="Scott J."/>
            <person name="Pierce K.A."/>
            <person name="Xavier R.J."/>
            <person name="Alm E.J."/>
        </authorList>
    </citation>
    <scope>NUCLEOTIDE SEQUENCE [LARGE SCALE GENOMIC DNA]</scope>
    <source>
        <strain evidence="4 5">BIOML-A2</strain>
    </source>
</reference>
<gene>
    <name evidence="4" type="ORF">GMD42_09110</name>
</gene>
<dbReference type="SUPFAM" id="SSF103515">
    <property type="entry name" value="Autotransporter"/>
    <property type="match status" value="1"/>
</dbReference>
<dbReference type="InterPro" id="IPR006315">
    <property type="entry name" value="OM_autotransptr_brl_dom"/>
</dbReference>
<dbReference type="SMART" id="SM00869">
    <property type="entry name" value="Autotransporter"/>
    <property type="match status" value="1"/>
</dbReference>
<dbReference type="InterPro" id="IPR036709">
    <property type="entry name" value="Autotransporte_beta_dom_sf"/>
</dbReference>
<dbReference type="Pfam" id="PF03212">
    <property type="entry name" value="Pertactin"/>
    <property type="match status" value="1"/>
</dbReference>
<feature type="chain" id="PRO_5032887121" evidence="2">
    <location>
        <begin position="42"/>
        <end position="1044"/>
    </location>
</feature>
<proteinExistence type="predicted"/>
<dbReference type="AlphaFoldDB" id="A0A844LG61"/>
<evidence type="ECO:0000313" key="4">
    <source>
        <dbReference type="EMBL" id="MTU43773.1"/>
    </source>
</evidence>
<dbReference type="InterPro" id="IPR005546">
    <property type="entry name" value="Autotransporte_beta"/>
</dbReference>
<evidence type="ECO:0000256" key="2">
    <source>
        <dbReference type="SAM" id="SignalP"/>
    </source>
</evidence>
<dbReference type="NCBIfam" id="TIGR01414">
    <property type="entry name" value="autotrans_barl"/>
    <property type="match status" value="1"/>
</dbReference>
<feature type="domain" description="Autotransporter" evidence="3">
    <location>
        <begin position="756"/>
        <end position="1044"/>
    </location>
</feature>
<evidence type="ECO:0000256" key="1">
    <source>
        <dbReference type="SAM" id="MobiDB-lite"/>
    </source>
</evidence>